<keyword evidence="4 8" id="KW-0812">Transmembrane</keyword>
<feature type="transmembrane region" description="Helical" evidence="8">
    <location>
        <begin position="34"/>
        <end position="60"/>
    </location>
</feature>
<dbReference type="GO" id="GO:0005886">
    <property type="term" value="C:plasma membrane"/>
    <property type="evidence" value="ECO:0007669"/>
    <property type="project" value="UniProtKB-SubCell"/>
</dbReference>
<accession>A0A8J2L6C4</accession>
<dbReference type="Proteomes" id="UP000708208">
    <property type="component" value="Unassembled WGS sequence"/>
</dbReference>
<organism evidence="10 11">
    <name type="scientific">Allacma fusca</name>
    <dbReference type="NCBI Taxonomy" id="39272"/>
    <lineage>
        <taxon>Eukaryota</taxon>
        <taxon>Metazoa</taxon>
        <taxon>Ecdysozoa</taxon>
        <taxon>Arthropoda</taxon>
        <taxon>Hexapoda</taxon>
        <taxon>Collembola</taxon>
        <taxon>Symphypleona</taxon>
        <taxon>Sminthuridae</taxon>
        <taxon>Allacma</taxon>
    </lineage>
</organism>
<evidence type="ECO:0000313" key="10">
    <source>
        <dbReference type="EMBL" id="CAG7825963.1"/>
    </source>
</evidence>
<dbReference type="SUPFAM" id="SSF81321">
    <property type="entry name" value="Family A G protein-coupled receptor-like"/>
    <property type="match status" value="1"/>
</dbReference>
<comment type="caution">
    <text evidence="10">The sequence shown here is derived from an EMBL/GenBank/DDBJ whole genome shotgun (WGS) entry which is preliminary data.</text>
</comment>
<evidence type="ECO:0000256" key="6">
    <source>
        <dbReference type="ARBA" id="ARBA00023136"/>
    </source>
</evidence>
<dbReference type="PANTHER" id="PTHR24241:SF76">
    <property type="entry name" value="NEUROPEPTIDE SIFAMIDE RECEPTOR"/>
    <property type="match status" value="1"/>
</dbReference>
<dbReference type="AlphaFoldDB" id="A0A8J2L6C4"/>
<dbReference type="PANTHER" id="PTHR24241">
    <property type="entry name" value="NEUROPEPTIDE RECEPTOR-RELATED G-PROTEIN COUPLED RECEPTOR"/>
    <property type="match status" value="1"/>
</dbReference>
<dbReference type="Pfam" id="PF00001">
    <property type="entry name" value="7tm_1"/>
    <property type="match status" value="1"/>
</dbReference>
<evidence type="ECO:0000256" key="3">
    <source>
        <dbReference type="ARBA" id="ARBA00022475"/>
    </source>
</evidence>
<protein>
    <recommendedName>
        <fullName evidence="9">G-protein coupled receptors family 1 profile domain-containing protein</fullName>
    </recommendedName>
</protein>
<evidence type="ECO:0000256" key="8">
    <source>
        <dbReference type="SAM" id="Phobius"/>
    </source>
</evidence>
<dbReference type="GO" id="GO:0032870">
    <property type="term" value="P:cellular response to hormone stimulus"/>
    <property type="evidence" value="ECO:0007669"/>
    <property type="project" value="TreeGrafter"/>
</dbReference>
<name>A0A8J2L6C4_9HEXA</name>
<evidence type="ECO:0000259" key="9">
    <source>
        <dbReference type="PROSITE" id="PS50262"/>
    </source>
</evidence>
<dbReference type="InterPro" id="IPR000276">
    <property type="entry name" value="GPCR_Rhodpsn"/>
</dbReference>
<evidence type="ECO:0000313" key="11">
    <source>
        <dbReference type="Proteomes" id="UP000708208"/>
    </source>
</evidence>
<keyword evidence="7" id="KW-0675">Receptor</keyword>
<keyword evidence="11" id="KW-1185">Reference proteome</keyword>
<dbReference type="EMBL" id="CAJVCH010538097">
    <property type="protein sequence ID" value="CAG7825963.1"/>
    <property type="molecule type" value="Genomic_DNA"/>
</dbReference>
<keyword evidence="3" id="KW-1003">Cell membrane</keyword>
<dbReference type="GO" id="GO:0004930">
    <property type="term" value="F:G protein-coupled receptor activity"/>
    <property type="evidence" value="ECO:0007669"/>
    <property type="project" value="InterPro"/>
</dbReference>
<keyword evidence="6 8" id="KW-0472">Membrane</keyword>
<gene>
    <name evidence="10" type="ORF">AFUS01_LOCUS36039</name>
</gene>
<dbReference type="PROSITE" id="PS50262">
    <property type="entry name" value="G_PROTEIN_RECEP_F1_2"/>
    <property type="match status" value="1"/>
</dbReference>
<dbReference type="PROSITE" id="PS00237">
    <property type="entry name" value="G_PROTEIN_RECEP_F1_1"/>
    <property type="match status" value="1"/>
</dbReference>
<evidence type="ECO:0000256" key="4">
    <source>
        <dbReference type="ARBA" id="ARBA00022692"/>
    </source>
</evidence>
<comment type="subcellular location">
    <subcellularLocation>
        <location evidence="1">Cell membrane</location>
        <topology evidence="1">Multi-pass membrane protein</topology>
    </subcellularLocation>
</comment>
<evidence type="ECO:0000256" key="1">
    <source>
        <dbReference type="ARBA" id="ARBA00004651"/>
    </source>
</evidence>
<keyword evidence="5 8" id="KW-1133">Transmembrane helix</keyword>
<sequence length="327" mass="37853">MSSKKTGFIQVCHYLNYSISAWILGWFLCKTVPYVQGVTVCASVYSLVAISMDRFLVIWFPLRSQITKKKAVVVIAFIWLWAAGLALPWLLYFDLAHADSSRPSLLFCVETWPNGMDGNAYFVVVNLIMFYLLPLGIISLCYFFIWLRVWRHVGPEDSELSRMALLHEKSKVALLKMLMVVVFVFIVCWLPLYAIFTRLKMFTVGAVEKERISVAMPIAQWLGASNSCINPVLYAFFNARFRRAFFKVFQDCYCTCELWEDVRENWSGNKPMGQQLPPKLIPCRRNSGRNFGRENLPATKQQLDAYEEIGKLQVRYDERKSAVYFNL</sequence>
<evidence type="ECO:0000256" key="7">
    <source>
        <dbReference type="ARBA" id="ARBA00023170"/>
    </source>
</evidence>
<proteinExistence type="inferred from homology"/>
<feature type="domain" description="G-protein coupled receptors family 1 profile" evidence="9">
    <location>
        <begin position="1"/>
        <end position="234"/>
    </location>
</feature>
<dbReference type="OrthoDB" id="5975505at2759"/>
<reference evidence="10" key="1">
    <citation type="submission" date="2021-06" db="EMBL/GenBank/DDBJ databases">
        <authorList>
            <person name="Hodson N. C."/>
            <person name="Mongue J. A."/>
            <person name="Jaron S. K."/>
        </authorList>
    </citation>
    <scope>NUCLEOTIDE SEQUENCE</scope>
</reference>
<feature type="transmembrane region" description="Helical" evidence="8">
    <location>
        <begin position="172"/>
        <end position="196"/>
    </location>
</feature>
<evidence type="ECO:0000256" key="5">
    <source>
        <dbReference type="ARBA" id="ARBA00022989"/>
    </source>
</evidence>
<dbReference type="InterPro" id="IPR017452">
    <property type="entry name" value="GPCR_Rhodpsn_7TM"/>
</dbReference>
<comment type="similarity">
    <text evidence="2">Belongs to the G-protein coupled receptor 1 family.</text>
</comment>
<feature type="transmembrane region" description="Helical" evidence="8">
    <location>
        <begin position="7"/>
        <end position="28"/>
    </location>
</feature>
<feature type="transmembrane region" description="Helical" evidence="8">
    <location>
        <begin position="120"/>
        <end position="145"/>
    </location>
</feature>
<dbReference type="GO" id="GO:0042277">
    <property type="term" value="F:peptide binding"/>
    <property type="evidence" value="ECO:0007669"/>
    <property type="project" value="TreeGrafter"/>
</dbReference>
<evidence type="ECO:0000256" key="2">
    <source>
        <dbReference type="ARBA" id="ARBA00010663"/>
    </source>
</evidence>
<feature type="transmembrane region" description="Helical" evidence="8">
    <location>
        <begin position="72"/>
        <end position="92"/>
    </location>
</feature>